<sequence length="184" mass="20315">MRNVGGREGADDEFRPQLINLLCISGGWMDARMDDDVTIVDECWQNEGSTMIMKEETGTIKERPDVTFFAKTFGKTEAAVLAVESRLPRDHPLPLADDEEQGGGREDNVTSERTVYWNFSPSAIARRDISYTSGNVTGGGVIYWPALSLPSRKLASFQLQRYLVIGPISASLVTITNDTIGKPK</sequence>
<reference evidence="2 3" key="1">
    <citation type="submission" date="2016-03" db="EMBL/GenBank/DDBJ databases">
        <title>Trachymyrmex septentrionalis WGS genome.</title>
        <authorList>
            <person name="Nygaard S."/>
            <person name="Hu H."/>
            <person name="Boomsma J."/>
            <person name="Zhang G."/>
        </authorList>
    </citation>
    <scope>NUCLEOTIDE SEQUENCE [LARGE SCALE GENOMIC DNA]</scope>
    <source>
        <strain evidence="2">Tsep2-gDNA-1</strain>
        <tissue evidence="2">Whole body</tissue>
    </source>
</reference>
<gene>
    <name evidence="2" type="ORF">ALC56_06805</name>
</gene>
<organism evidence="2 3">
    <name type="scientific">Trachymyrmex septentrionalis</name>
    <dbReference type="NCBI Taxonomy" id="34720"/>
    <lineage>
        <taxon>Eukaryota</taxon>
        <taxon>Metazoa</taxon>
        <taxon>Ecdysozoa</taxon>
        <taxon>Arthropoda</taxon>
        <taxon>Hexapoda</taxon>
        <taxon>Insecta</taxon>
        <taxon>Pterygota</taxon>
        <taxon>Neoptera</taxon>
        <taxon>Endopterygota</taxon>
        <taxon>Hymenoptera</taxon>
        <taxon>Apocrita</taxon>
        <taxon>Aculeata</taxon>
        <taxon>Formicoidea</taxon>
        <taxon>Formicidae</taxon>
        <taxon>Myrmicinae</taxon>
        <taxon>Trachymyrmex</taxon>
    </lineage>
</organism>
<dbReference type="Proteomes" id="UP000078541">
    <property type="component" value="Unassembled WGS sequence"/>
</dbReference>
<feature type="region of interest" description="Disordered" evidence="1">
    <location>
        <begin position="90"/>
        <end position="110"/>
    </location>
</feature>
<accession>A0A195FEK2</accession>
<dbReference type="EMBL" id="KQ981636">
    <property type="protein sequence ID" value="KYN38806.1"/>
    <property type="molecule type" value="Genomic_DNA"/>
</dbReference>
<evidence type="ECO:0000313" key="3">
    <source>
        <dbReference type="Proteomes" id="UP000078541"/>
    </source>
</evidence>
<evidence type="ECO:0000313" key="2">
    <source>
        <dbReference type="EMBL" id="KYN38806.1"/>
    </source>
</evidence>
<keyword evidence="3" id="KW-1185">Reference proteome</keyword>
<name>A0A195FEK2_9HYME</name>
<proteinExistence type="predicted"/>
<dbReference type="AlphaFoldDB" id="A0A195FEK2"/>
<evidence type="ECO:0000256" key="1">
    <source>
        <dbReference type="SAM" id="MobiDB-lite"/>
    </source>
</evidence>
<protein>
    <submittedName>
        <fullName evidence="2">Uncharacterized protein</fullName>
    </submittedName>
</protein>